<keyword evidence="3" id="KW-1185">Reference proteome</keyword>
<sequence>MSARYFKFRQEELPVAGDLMLQLINRDISDFEAFSPEYNGEYVTGVRNQISKVRDLTQSPLLTAEIAKITEDLYLSMDQVLPLLNRIAAYAQRANKSLNIKYAAFGVKEAKKNLRSRNVEGYCAKVKVVQQNIANNLEALKGKGYKEELGTELETLTQKIYDLNLVQEGKLRERKQLVIDNNSEFNVLWSMLSDISKTGKLVMSYDKTKADDYRLNQIIKLVRKPVVVEKIKPIPVSEPSTEIPTPRAEVPNETSEAIG</sequence>
<name>A0A434AXN7_9BACT</name>
<comment type="caution">
    <text evidence="2">The sequence shown here is derived from an EMBL/GenBank/DDBJ whole genome shotgun (WGS) entry which is preliminary data.</text>
</comment>
<gene>
    <name evidence="2" type="ORF">DLK05_05015</name>
</gene>
<evidence type="ECO:0000313" key="3">
    <source>
        <dbReference type="Proteomes" id="UP000282985"/>
    </source>
</evidence>
<evidence type="ECO:0000313" key="2">
    <source>
        <dbReference type="EMBL" id="RUT79180.1"/>
    </source>
</evidence>
<dbReference type="RefSeq" id="WP_127342904.1">
    <property type="nucleotide sequence ID" value="NZ_RJJX01000004.1"/>
</dbReference>
<feature type="region of interest" description="Disordered" evidence="1">
    <location>
        <begin position="237"/>
        <end position="259"/>
    </location>
</feature>
<dbReference type="Proteomes" id="UP000282985">
    <property type="component" value="Unassembled WGS sequence"/>
</dbReference>
<dbReference type="OrthoDB" id="1115846at2"/>
<reference evidence="2 3" key="1">
    <citation type="submission" date="2018-11" db="EMBL/GenBank/DDBJ databases">
        <title>Parancylomarina longa gen. nov., sp. nov., isolated from sediments of southern Okinawa.</title>
        <authorList>
            <person name="Fu T."/>
        </authorList>
    </citation>
    <scope>NUCLEOTIDE SEQUENCE [LARGE SCALE GENOMIC DNA]</scope>
    <source>
        <strain evidence="2 3">T3-2 S1-C</strain>
    </source>
</reference>
<dbReference type="AlphaFoldDB" id="A0A434AXN7"/>
<proteinExistence type="predicted"/>
<protein>
    <submittedName>
        <fullName evidence="2">Uncharacterized protein</fullName>
    </submittedName>
</protein>
<accession>A0A434AXN7</accession>
<organism evidence="2 3">
    <name type="scientific">Ancylomarina longa</name>
    <dbReference type="NCBI Taxonomy" id="2487017"/>
    <lineage>
        <taxon>Bacteria</taxon>
        <taxon>Pseudomonadati</taxon>
        <taxon>Bacteroidota</taxon>
        <taxon>Bacteroidia</taxon>
        <taxon>Marinilabiliales</taxon>
        <taxon>Marinifilaceae</taxon>
        <taxon>Ancylomarina</taxon>
    </lineage>
</organism>
<dbReference type="EMBL" id="RJJX01000004">
    <property type="protein sequence ID" value="RUT79180.1"/>
    <property type="molecule type" value="Genomic_DNA"/>
</dbReference>
<evidence type="ECO:0000256" key="1">
    <source>
        <dbReference type="SAM" id="MobiDB-lite"/>
    </source>
</evidence>